<comment type="caution">
    <text evidence="1">The sequence shown here is derived from an EMBL/GenBank/DDBJ whole genome shotgun (WGS) entry which is preliminary data.</text>
</comment>
<evidence type="ECO:0000313" key="2">
    <source>
        <dbReference type="Proteomes" id="UP000789920"/>
    </source>
</evidence>
<proteinExistence type="predicted"/>
<reference evidence="1" key="1">
    <citation type="submission" date="2021-06" db="EMBL/GenBank/DDBJ databases">
        <authorList>
            <person name="Kallberg Y."/>
            <person name="Tangrot J."/>
            <person name="Rosling A."/>
        </authorList>
    </citation>
    <scope>NUCLEOTIDE SEQUENCE</scope>
    <source>
        <strain evidence="1">MA461A</strain>
    </source>
</reference>
<sequence length="69" mass="8064">NSSNNNDTQIIPEFTQKYTITDLSEKCYKKISKNQLKYGALMGEAKKAIHYALQDEDNELMQFIKEFNK</sequence>
<dbReference type="Proteomes" id="UP000789920">
    <property type="component" value="Unassembled WGS sequence"/>
</dbReference>
<keyword evidence="2" id="KW-1185">Reference proteome</keyword>
<organism evidence="1 2">
    <name type="scientific">Racocetra persica</name>
    <dbReference type="NCBI Taxonomy" id="160502"/>
    <lineage>
        <taxon>Eukaryota</taxon>
        <taxon>Fungi</taxon>
        <taxon>Fungi incertae sedis</taxon>
        <taxon>Mucoromycota</taxon>
        <taxon>Glomeromycotina</taxon>
        <taxon>Glomeromycetes</taxon>
        <taxon>Diversisporales</taxon>
        <taxon>Gigasporaceae</taxon>
        <taxon>Racocetra</taxon>
    </lineage>
</organism>
<dbReference type="EMBL" id="CAJVQC010153796">
    <property type="protein sequence ID" value="CAG8846992.1"/>
    <property type="molecule type" value="Genomic_DNA"/>
</dbReference>
<evidence type="ECO:0000313" key="1">
    <source>
        <dbReference type="EMBL" id="CAG8846992.1"/>
    </source>
</evidence>
<gene>
    <name evidence="1" type="ORF">RPERSI_LOCUS34419</name>
</gene>
<accession>A0ACA9STS8</accession>
<protein>
    <submittedName>
        <fullName evidence="1">27906_t:CDS:1</fullName>
    </submittedName>
</protein>
<feature type="non-terminal residue" evidence="1">
    <location>
        <position position="1"/>
    </location>
</feature>
<name>A0ACA9STS8_9GLOM</name>